<evidence type="ECO:0000313" key="1">
    <source>
        <dbReference type="EMBL" id="UFW82875.1"/>
    </source>
</evidence>
<keyword evidence="2" id="KW-1185">Reference proteome</keyword>
<gene>
    <name evidence="1" type="ORF">BjapCC829_23080</name>
</gene>
<evidence type="ECO:0000313" key="2">
    <source>
        <dbReference type="Proteomes" id="UP001430990"/>
    </source>
</evidence>
<sequence length="316" mass="34849">MPAHANDNSHHTAPIITRLRRAGRRDDLANLLSYDRPVQTDLYPDNDNQLSRDMGVDSVHEIRPTPGEIARAGIDGLRFNKKGQITHWRRADSAGNPVLDKNGREQWFEAFERYAQPKGKRRKTRAEQDEESAAYLAIPSTGSFPERSRYVERGSSGEDYRRQRAAKWVDAMGEFCDTRRREIDRMGLGGGKSFEEAWASAGLYPACRLPQYQKGIAIGVNWLGGKTRRNARATPGSFVGAPDAAENANVAAMDAPKMDAALGDHVAVLHEALDGMSARQIASKRGWGNSKGAEQRAVRAQDRALAALAEVQKLAA</sequence>
<dbReference type="Proteomes" id="UP001430990">
    <property type="component" value="Chromosome"/>
</dbReference>
<accession>A0ABY3QAP3</accession>
<protein>
    <submittedName>
        <fullName evidence="1">Uncharacterized protein</fullName>
    </submittedName>
</protein>
<dbReference type="EMBL" id="CP088100">
    <property type="protein sequence ID" value="UFW82875.1"/>
    <property type="molecule type" value="Genomic_DNA"/>
</dbReference>
<name>A0ABY3QAP3_9BRAD</name>
<dbReference type="RefSeq" id="WP_231141942.1">
    <property type="nucleotide sequence ID" value="NZ_CP088100.1"/>
</dbReference>
<organism evidence="1 2">
    <name type="scientific">Bradyrhizobium barranii</name>
    <dbReference type="NCBI Taxonomy" id="2992140"/>
    <lineage>
        <taxon>Bacteria</taxon>
        <taxon>Pseudomonadati</taxon>
        <taxon>Pseudomonadota</taxon>
        <taxon>Alphaproteobacteria</taxon>
        <taxon>Hyphomicrobiales</taxon>
        <taxon>Nitrobacteraceae</taxon>
        <taxon>Bradyrhizobium</taxon>
    </lineage>
</organism>
<reference evidence="1" key="1">
    <citation type="submission" date="2021-11" db="EMBL/GenBank/DDBJ databases">
        <title>Australian commercial rhizobial inoculants.</title>
        <authorList>
            <person name="Kohlmeier M.G."/>
            <person name="O'Hara G.W."/>
            <person name="Colombi E."/>
            <person name="Ramsay J.P."/>
            <person name="Terpolilli J."/>
        </authorList>
    </citation>
    <scope>NUCLEOTIDE SEQUENCE</scope>
    <source>
        <strain evidence="1">CC829</strain>
    </source>
</reference>
<proteinExistence type="predicted"/>